<dbReference type="GeneID" id="34558341"/>
<feature type="compositionally biased region" description="Basic and acidic residues" evidence="2">
    <location>
        <begin position="870"/>
        <end position="884"/>
    </location>
</feature>
<feature type="compositionally biased region" description="Basic and acidic residues" evidence="2">
    <location>
        <begin position="794"/>
        <end position="816"/>
    </location>
</feature>
<evidence type="ECO:0000313" key="3">
    <source>
        <dbReference type="EMBL" id="OHE99609.1"/>
    </source>
</evidence>
<evidence type="ECO:0000256" key="1">
    <source>
        <dbReference type="SAM" id="Coils"/>
    </source>
</evidence>
<feature type="region of interest" description="Disordered" evidence="2">
    <location>
        <begin position="156"/>
        <end position="281"/>
    </location>
</feature>
<comment type="caution">
    <text evidence="3">The sequence shown here is derived from an EMBL/GenBank/DDBJ whole genome shotgun (WGS) entry which is preliminary data.</text>
</comment>
<dbReference type="EMBL" id="MJBS01000035">
    <property type="protein sequence ID" value="OHE99609.1"/>
    <property type="molecule type" value="Genomic_DNA"/>
</dbReference>
<feature type="compositionally biased region" description="Polar residues" evidence="2">
    <location>
        <begin position="700"/>
        <end position="709"/>
    </location>
</feature>
<feature type="region of interest" description="Disordered" evidence="2">
    <location>
        <begin position="863"/>
        <end position="902"/>
    </location>
</feature>
<feature type="region of interest" description="Disordered" evidence="2">
    <location>
        <begin position="671"/>
        <end position="715"/>
    </location>
</feature>
<feature type="compositionally biased region" description="Basic residues" evidence="2">
    <location>
        <begin position="209"/>
        <end position="218"/>
    </location>
</feature>
<feature type="coiled-coil region" evidence="1">
    <location>
        <begin position="724"/>
        <end position="751"/>
    </location>
</feature>
<feature type="region of interest" description="Disordered" evidence="2">
    <location>
        <begin position="486"/>
        <end position="652"/>
    </location>
</feature>
<keyword evidence="1" id="KW-0175">Coiled coil</keyword>
<feature type="compositionally biased region" description="Basic and acidic residues" evidence="2">
    <location>
        <begin position="370"/>
        <end position="382"/>
    </location>
</feature>
<evidence type="ECO:0000313" key="4">
    <source>
        <dbReference type="Proteomes" id="UP000176998"/>
    </source>
</evidence>
<feature type="compositionally biased region" description="Basic and acidic residues" evidence="2">
    <location>
        <begin position="638"/>
        <end position="652"/>
    </location>
</feature>
<evidence type="ECO:0000256" key="2">
    <source>
        <dbReference type="SAM" id="MobiDB-lite"/>
    </source>
</evidence>
<feature type="region of interest" description="Disordered" evidence="2">
    <location>
        <begin position="782"/>
        <end position="816"/>
    </location>
</feature>
<proteinExistence type="predicted"/>
<feature type="compositionally biased region" description="Basic and acidic residues" evidence="2">
    <location>
        <begin position="257"/>
        <end position="269"/>
    </location>
</feature>
<dbReference type="AlphaFoldDB" id="A0A1G4BDS5"/>
<dbReference type="STRING" id="1209926.A0A1G4BDS5"/>
<feature type="compositionally biased region" description="Low complexity" evidence="2">
    <location>
        <begin position="390"/>
        <end position="403"/>
    </location>
</feature>
<name>A0A1G4BDS5_9PEZI</name>
<keyword evidence="4" id="KW-1185">Reference proteome</keyword>
<accession>A0A1G4BDS5</accession>
<dbReference type="OrthoDB" id="273010at2759"/>
<sequence length="902" mass="100596">MYSGNSEEATEFERYITVDKRDFSVVEHLLRKGRRQLETYSSPSIKDISRVFRDCNCISPCSPPILKSEPALAHKAAEDVLRKPISQSVESLRRQQRMIVYTKRASRARLPSVKVARSRTAVKSTRRASQPVPILVSRERELERLRSIVASDALQPLTPTSRRRSRASVQRTPPAWYIAMNPSAHAGPRSPKPRGAPSRHQRAVPTRSSRYRPVRRRPVAGPSGSPKQPRAPSFVESPSKIGDYPLSAMADPGHTFQHRESVASHERRFGPPSRTSSRRREVNRFARQLEIYAERREAAGKLPVSTPTPESVISLHTVTALLPYKEQFQAAGLAVTSEQQRQKLPPKTSLTKEARTMNVPDIKAEAIPTRSKDTQKQSEPGHLHLNGLRSASTSSSDSSTSGTQVDFAQPNAWELAFIDEVPAKKESSALRCCNLPCFPNTRDQSIDMPVGQLPPAPTLTTIDTPNKILAKWQPVYPQKTEALKGWPSRDVRAQTWHGDTAQRPSTYRLPREGLPPRNEVEAPSPKSKHPRKTAPRDLENDKPPIPTKAQARINYSRKQSKPPKRDSSAPKGIRKQSQQDVFPDQENLPPPGKVLSLASSKPVQAAVLSKSDENTTQVQAQESHEARMPTESQEPEEVVDKPLRVSIRQPERKAKEKAALLNLSAQTEFEHPPIFQSGRMFRSRPGPPQLPEVERRERSALTSRGTITPNPALPSTWKLTLRSSSSLEVAMEAASREIEREEARLSGNEATIGQDLAALDAQARPNITSEVKLDEPLLKPVGKEPVLASDGQSEEAREIMRGSDNSDPKEQGDQDINDRDVLRGLHIAISAACDEEVDAWIRKKTGVRIRRFLADLKAFETLGEENQLDPAKESARNRRADSRKLKAQIRQSRAAREARAAH</sequence>
<gene>
    <name evidence="3" type="ORF">CORC01_05187</name>
</gene>
<dbReference type="RefSeq" id="XP_022476755.1">
    <property type="nucleotide sequence ID" value="XM_022616831.1"/>
</dbReference>
<dbReference type="Proteomes" id="UP000176998">
    <property type="component" value="Unassembled WGS sequence"/>
</dbReference>
<organism evidence="3 4">
    <name type="scientific">Colletotrichum orchidophilum</name>
    <dbReference type="NCBI Taxonomy" id="1209926"/>
    <lineage>
        <taxon>Eukaryota</taxon>
        <taxon>Fungi</taxon>
        <taxon>Dikarya</taxon>
        <taxon>Ascomycota</taxon>
        <taxon>Pezizomycotina</taxon>
        <taxon>Sordariomycetes</taxon>
        <taxon>Hypocreomycetidae</taxon>
        <taxon>Glomerellales</taxon>
        <taxon>Glomerellaceae</taxon>
        <taxon>Colletotrichum</taxon>
    </lineage>
</organism>
<reference evidence="3 4" key="1">
    <citation type="submission" date="2016-09" db="EMBL/GenBank/DDBJ databases">
        <authorList>
            <person name="Capua I."/>
            <person name="De Benedictis P."/>
            <person name="Joannis T."/>
            <person name="Lombin L.H."/>
            <person name="Cattoli G."/>
        </authorList>
    </citation>
    <scope>NUCLEOTIDE SEQUENCE [LARGE SCALE GENOMIC DNA]</scope>
    <source>
        <strain evidence="3 4">IMI 309357</strain>
    </source>
</reference>
<protein>
    <submittedName>
        <fullName evidence="3">Uncharacterized protein</fullName>
    </submittedName>
</protein>
<feature type="region of interest" description="Disordered" evidence="2">
    <location>
        <begin position="363"/>
        <end position="405"/>
    </location>
</feature>